<dbReference type="PANTHER" id="PTHR43591">
    <property type="entry name" value="METHYLTRANSFERASE"/>
    <property type="match status" value="1"/>
</dbReference>
<dbReference type="NCBIfam" id="TIGR01934">
    <property type="entry name" value="MenG_MenH_UbiE"/>
    <property type="match status" value="1"/>
</dbReference>
<evidence type="ECO:0000256" key="5">
    <source>
        <dbReference type="HAMAP-Rule" id="MF_01813"/>
    </source>
</evidence>
<dbReference type="PANTHER" id="PTHR43591:SF24">
    <property type="entry name" value="2-METHOXY-6-POLYPRENYL-1,4-BENZOQUINOL METHYLASE, MITOCHONDRIAL"/>
    <property type="match status" value="1"/>
</dbReference>
<dbReference type="GO" id="GO:0009234">
    <property type="term" value="P:menaquinone biosynthetic process"/>
    <property type="evidence" value="ECO:0007669"/>
    <property type="project" value="UniProtKB-UniRule"/>
</dbReference>
<dbReference type="EC" id="2.1.1.163" evidence="5"/>
<dbReference type="Pfam" id="PF01209">
    <property type="entry name" value="Ubie_methyltran"/>
    <property type="match status" value="1"/>
</dbReference>
<feature type="binding site" evidence="5">
    <location>
        <position position="59"/>
    </location>
    <ligand>
        <name>S-adenosyl-L-methionine</name>
        <dbReference type="ChEBI" id="CHEBI:59789"/>
    </ligand>
</feature>
<dbReference type="GO" id="GO:0032259">
    <property type="term" value="P:methylation"/>
    <property type="evidence" value="ECO:0007669"/>
    <property type="project" value="UniProtKB-KW"/>
</dbReference>
<evidence type="ECO:0000256" key="4">
    <source>
        <dbReference type="ARBA" id="ARBA00022691"/>
    </source>
</evidence>
<protein>
    <recommendedName>
        <fullName evidence="5">Demethylmenaquinone methyltransferase</fullName>
        <ecNumber evidence="5">2.1.1.163</ecNumber>
    </recommendedName>
</protein>
<comment type="caution">
    <text evidence="6">The sequence shown here is derived from an EMBL/GenBank/DDBJ whole genome shotgun (WGS) entry which is preliminary data.</text>
</comment>
<comment type="function">
    <text evidence="5">Methyltransferase required for the conversion of demethylmenaquinol (DMKH2) to menaquinol (MKH2).</text>
</comment>
<dbReference type="PROSITE" id="PS51608">
    <property type="entry name" value="SAM_MT_UBIE"/>
    <property type="match status" value="1"/>
</dbReference>
<keyword evidence="1 5" id="KW-0474">Menaquinone biosynthesis</keyword>
<keyword evidence="3 5" id="KW-0808">Transferase</keyword>
<dbReference type="GO" id="GO:0043770">
    <property type="term" value="F:demethylmenaquinone methyltransferase activity"/>
    <property type="evidence" value="ECO:0007669"/>
    <property type="project" value="UniProtKB-UniRule"/>
</dbReference>
<sequence>MKKRVDRKNIQILFNRIAGHYDFLNTFLSFGFEKRWRIQFAEMSVNGSERAILDVGVGTGKTLNALREKNPEAVIVGCDFSEKMLGKAQKKFSTAGFFVTGDFHELPFAPNSFDLVTGSFVLRSVENMSRFLSEIKRILRPGGRVAFLELTRPRNFLFFKLIYQPYLRFYLPAIGGLVSGRRESYQFLSDSIRGFDDPIDFKILMEKNGFDSVIIHPLMNGIVTIIYGENRPE</sequence>
<dbReference type="SUPFAM" id="SSF53335">
    <property type="entry name" value="S-adenosyl-L-methionine-dependent methyltransferases"/>
    <property type="match status" value="1"/>
</dbReference>
<organism evidence="6 7">
    <name type="scientific">Candidatus Danuiimicrobium aquiferis</name>
    <dbReference type="NCBI Taxonomy" id="1801832"/>
    <lineage>
        <taxon>Bacteria</taxon>
        <taxon>Pseudomonadati</taxon>
        <taxon>Candidatus Omnitrophota</taxon>
        <taxon>Candidatus Danuiimicrobium</taxon>
    </lineage>
</organism>
<dbReference type="EMBL" id="MHFR01000068">
    <property type="protein sequence ID" value="OGW95207.1"/>
    <property type="molecule type" value="Genomic_DNA"/>
</dbReference>
<dbReference type="InterPro" id="IPR029063">
    <property type="entry name" value="SAM-dependent_MTases_sf"/>
</dbReference>
<dbReference type="Gene3D" id="3.40.50.150">
    <property type="entry name" value="Vaccinia Virus protein VP39"/>
    <property type="match status" value="1"/>
</dbReference>
<keyword evidence="4 5" id="KW-0949">S-adenosyl-L-methionine</keyword>
<gene>
    <name evidence="5" type="primary">menG</name>
    <name evidence="6" type="ORF">A3G33_04565</name>
</gene>
<evidence type="ECO:0000256" key="3">
    <source>
        <dbReference type="ARBA" id="ARBA00022679"/>
    </source>
</evidence>
<evidence type="ECO:0000313" key="6">
    <source>
        <dbReference type="EMBL" id="OGW95207.1"/>
    </source>
</evidence>
<evidence type="ECO:0000256" key="2">
    <source>
        <dbReference type="ARBA" id="ARBA00022603"/>
    </source>
</evidence>
<feature type="binding site" evidence="5">
    <location>
        <begin position="102"/>
        <end position="103"/>
    </location>
    <ligand>
        <name>S-adenosyl-L-methionine</name>
        <dbReference type="ChEBI" id="CHEBI:59789"/>
    </ligand>
</feature>
<dbReference type="UniPathway" id="UPA00079">
    <property type="reaction ID" value="UER00169"/>
</dbReference>
<dbReference type="HAMAP" id="MF_01813">
    <property type="entry name" value="MenG_UbiE_methyltr"/>
    <property type="match status" value="1"/>
</dbReference>
<keyword evidence="2 5" id="KW-0489">Methyltransferase</keyword>
<comment type="similarity">
    <text evidence="5">Belongs to the class I-like SAM-binding methyltransferase superfamily. MenG/UbiE family.</text>
</comment>
<dbReference type="Proteomes" id="UP000178187">
    <property type="component" value="Unassembled WGS sequence"/>
</dbReference>
<evidence type="ECO:0000313" key="7">
    <source>
        <dbReference type="Proteomes" id="UP000178187"/>
    </source>
</evidence>
<reference evidence="6 7" key="1">
    <citation type="journal article" date="2016" name="Nat. Commun.">
        <title>Thousands of microbial genomes shed light on interconnected biogeochemical processes in an aquifer system.</title>
        <authorList>
            <person name="Anantharaman K."/>
            <person name="Brown C.T."/>
            <person name="Hug L.A."/>
            <person name="Sharon I."/>
            <person name="Castelle C.J."/>
            <person name="Probst A.J."/>
            <person name="Thomas B.C."/>
            <person name="Singh A."/>
            <person name="Wilkins M.J."/>
            <person name="Karaoz U."/>
            <person name="Brodie E.L."/>
            <person name="Williams K.H."/>
            <person name="Hubbard S.S."/>
            <person name="Banfield J.F."/>
        </authorList>
    </citation>
    <scope>NUCLEOTIDE SEQUENCE [LARGE SCALE GENOMIC DNA]</scope>
</reference>
<feature type="binding site" evidence="5">
    <location>
        <position position="119"/>
    </location>
    <ligand>
        <name>S-adenosyl-L-methionine</name>
        <dbReference type="ChEBI" id="CHEBI:59789"/>
    </ligand>
</feature>
<feature type="binding site" evidence="5">
    <location>
        <position position="79"/>
    </location>
    <ligand>
        <name>S-adenosyl-L-methionine</name>
        <dbReference type="ChEBI" id="CHEBI:59789"/>
    </ligand>
</feature>
<comment type="catalytic activity">
    <reaction evidence="5">
        <text>a 2-demethylmenaquinol + S-adenosyl-L-methionine = a menaquinol + S-adenosyl-L-homocysteine + H(+)</text>
        <dbReference type="Rhea" id="RHEA:42640"/>
        <dbReference type="Rhea" id="RHEA-COMP:9539"/>
        <dbReference type="Rhea" id="RHEA-COMP:9563"/>
        <dbReference type="ChEBI" id="CHEBI:15378"/>
        <dbReference type="ChEBI" id="CHEBI:18151"/>
        <dbReference type="ChEBI" id="CHEBI:55437"/>
        <dbReference type="ChEBI" id="CHEBI:57856"/>
        <dbReference type="ChEBI" id="CHEBI:59789"/>
        <dbReference type="EC" id="2.1.1.163"/>
    </reaction>
</comment>
<name>A0A1G1KQL0_9BACT</name>
<evidence type="ECO:0000256" key="1">
    <source>
        <dbReference type="ARBA" id="ARBA00022428"/>
    </source>
</evidence>
<comment type="pathway">
    <text evidence="5">Quinol/quinone metabolism; menaquinone biosynthesis; menaquinol from 1,4-dihydroxy-2-naphthoate: step 2/2.</text>
</comment>
<proteinExistence type="inferred from homology"/>
<dbReference type="InterPro" id="IPR004033">
    <property type="entry name" value="UbiE/COQ5_MeTrFase"/>
</dbReference>
<dbReference type="CDD" id="cd02440">
    <property type="entry name" value="AdoMet_MTases"/>
    <property type="match status" value="1"/>
</dbReference>
<dbReference type="AlphaFoldDB" id="A0A1G1KQL0"/>
<accession>A0A1G1KQL0</accession>